<evidence type="ECO:0000256" key="11">
    <source>
        <dbReference type="RuleBase" id="RU003615"/>
    </source>
</evidence>
<dbReference type="AlphaFoldDB" id="A0A370HEE7"/>
<keyword evidence="17" id="KW-1185">Reference proteome</keyword>
<feature type="domain" description="Glycosyl hydrolase family 13 catalytic" evidence="15">
    <location>
        <begin position="40"/>
        <end position="387"/>
    </location>
</feature>
<evidence type="ECO:0000256" key="12">
    <source>
        <dbReference type="RuleBase" id="RU361134"/>
    </source>
</evidence>
<evidence type="ECO:0000313" key="16">
    <source>
        <dbReference type="EMBL" id="RDI53253.1"/>
    </source>
</evidence>
<dbReference type="Pfam" id="PF02806">
    <property type="entry name" value="Alpha-amylase_C"/>
    <property type="match status" value="1"/>
</dbReference>
<keyword evidence="8" id="KW-0106">Calcium</keyword>
<feature type="domain" description="Alpha-amylase C-terminal" evidence="14">
    <location>
        <begin position="396"/>
        <end position="482"/>
    </location>
</feature>
<dbReference type="SMART" id="SM00642">
    <property type="entry name" value="Aamy"/>
    <property type="match status" value="1"/>
</dbReference>
<dbReference type="Proteomes" id="UP000255355">
    <property type="component" value="Unassembled WGS sequence"/>
</dbReference>
<dbReference type="InterPro" id="IPR006048">
    <property type="entry name" value="A-amylase/branching_C"/>
</dbReference>
<dbReference type="GO" id="GO:0005975">
    <property type="term" value="P:carbohydrate metabolic process"/>
    <property type="evidence" value="ECO:0007669"/>
    <property type="project" value="InterPro"/>
</dbReference>
<evidence type="ECO:0000256" key="3">
    <source>
        <dbReference type="ARBA" id="ARBA00008061"/>
    </source>
</evidence>
<dbReference type="CDD" id="cd11317">
    <property type="entry name" value="AmyAc_bac_euk_AmyA"/>
    <property type="match status" value="1"/>
</dbReference>
<proteinExistence type="inferred from homology"/>
<reference evidence="16 17" key="1">
    <citation type="submission" date="2018-07" db="EMBL/GenBank/DDBJ databases">
        <title>Genomic Encyclopedia of Type Strains, Phase IV (KMG-IV): sequencing the most valuable type-strain genomes for metagenomic binning, comparative biology and taxonomic classification.</title>
        <authorList>
            <person name="Goeker M."/>
        </authorList>
    </citation>
    <scope>NUCLEOTIDE SEQUENCE [LARGE SCALE GENOMIC DNA]</scope>
    <source>
        <strain evidence="16 17">DSM 44952</strain>
    </source>
</reference>
<keyword evidence="13" id="KW-0732">Signal</keyword>
<organism evidence="16 17">
    <name type="scientific">Nocardia mexicana</name>
    <dbReference type="NCBI Taxonomy" id="279262"/>
    <lineage>
        <taxon>Bacteria</taxon>
        <taxon>Bacillati</taxon>
        <taxon>Actinomycetota</taxon>
        <taxon>Actinomycetes</taxon>
        <taxon>Mycobacteriales</taxon>
        <taxon>Nocardiaceae</taxon>
        <taxon>Nocardia</taxon>
    </lineage>
</organism>
<keyword evidence="6" id="KW-0479">Metal-binding</keyword>
<comment type="catalytic activity">
    <reaction evidence="1 12">
        <text>Endohydrolysis of (1-&gt;4)-alpha-D-glucosidic linkages in polysaccharides containing three or more (1-&gt;4)-alpha-linked D-glucose units.</text>
        <dbReference type="EC" id="3.2.1.1"/>
    </reaction>
</comment>
<comment type="caution">
    <text evidence="16">The sequence shown here is derived from an EMBL/GenBank/DDBJ whole genome shotgun (WGS) entry which is preliminary data.</text>
</comment>
<evidence type="ECO:0000256" key="5">
    <source>
        <dbReference type="ARBA" id="ARBA00017303"/>
    </source>
</evidence>
<accession>A0A370HEE7</accession>
<evidence type="ECO:0000256" key="9">
    <source>
        <dbReference type="ARBA" id="ARBA00023277"/>
    </source>
</evidence>
<dbReference type="SMART" id="SM00632">
    <property type="entry name" value="Aamy_C"/>
    <property type="match status" value="1"/>
</dbReference>
<dbReference type="GO" id="GO:0046872">
    <property type="term" value="F:metal ion binding"/>
    <property type="evidence" value="ECO:0007669"/>
    <property type="project" value="UniProtKB-KW"/>
</dbReference>
<dbReference type="SUPFAM" id="SSF51445">
    <property type="entry name" value="(Trans)glycosidases"/>
    <property type="match status" value="1"/>
</dbReference>
<evidence type="ECO:0000256" key="6">
    <source>
        <dbReference type="ARBA" id="ARBA00022723"/>
    </source>
</evidence>
<dbReference type="EMBL" id="QQAZ01000003">
    <property type="protein sequence ID" value="RDI53253.1"/>
    <property type="molecule type" value="Genomic_DNA"/>
</dbReference>
<comment type="similarity">
    <text evidence="3 11">Belongs to the glycosyl hydrolase 13 family.</text>
</comment>
<evidence type="ECO:0000313" key="17">
    <source>
        <dbReference type="Proteomes" id="UP000255355"/>
    </source>
</evidence>
<dbReference type="Gene3D" id="3.20.20.80">
    <property type="entry name" value="Glycosidases"/>
    <property type="match status" value="1"/>
</dbReference>
<evidence type="ECO:0000256" key="7">
    <source>
        <dbReference type="ARBA" id="ARBA00022801"/>
    </source>
</evidence>
<dbReference type="EC" id="3.2.1.1" evidence="4 12"/>
<dbReference type="OrthoDB" id="9805159at2"/>
<dbReference type="Pfam" id="PF00128">
    <property type="entry name" value="Alpha-amylase"/>
    <property type="match status" value="1"/>
</dbReference>
<dbReference type="PANTHER" id="PTHR43447">
    <property type="entry name" value="ALPHA-AMYLASE"/>
    <property type="match status" value="1"/>
</dbReference>
<dbReference type="STRING" id="1210089.GCA_001613165_00190"/>
<dbReference type="InterPro" id="IPR006046">
    <property type="entry name" value="Alpha_amylase"/>
</dbReference>
<sequence length="485" mass="52413">MKPAAAVALRGFPVLIGALVAVAGLTVAAPARADQPQGRDVIAQMFGWNWRSIARECRETLGPQGYGAVQTSPPAEHAVLPERGFPWWQSYSPVSYSLDSRWGTRGELAEMVRSCHDAGVEVYADVIVNNMSGVQGCGTGSAGARFCHLSYPAVPYGPEDFHHCGTPKDAVYDYRDRYQVHNCQSFGTADLATEEDRVRDRIAGYLDDLMSLGIDGFRIDSAKHIPPEDLSAIERRLHRPAYVYQEVIYGPGEAVQPEEYLATGDVMDLRYAGSLSSTFRQGRLTELRDFGSALPSGKSVVFVANHDTARSGITITPGDADRYVLAHAFMLAWPYGRPKVLSDYEFVAYDQPPPSDLSGRAIDAACGGPVWLCEHSWPGIAGMVGFRRQVGNAPVVDWSDDGGDLVAFGRGREGYLVLNGAGSAVTDRLYRTSLPAGRYCDVMHGTMRSGSCTGPVYEVDDSGDLHADIGPRSGIALHAGATVSR</sequence>
<dbReference type="GO" id="GO:0004556">
    <property type="term" value="F:alpha-amylase activity"/>
    <property type="evidence" value="ECO:0007669"/>
    <property type="project" value="UniProtKB-UniRule"/>
</dbReference>
<evidence type="ECO:0000256" key="8">
    <source>
        <dbReference type="ARBA" id="ARBA00022837"/>
    </source>
</evidence>
<evidence type="ECO:0000256" key="1">
    <source>
        <dbReference type="ARBA" id="ARBA00000548"/>
    </source>
</evidence>
<keyword evidence="10 12" id="KW-0326">Glycosidase</keyword>
<evidence type="ECO:0000259" key="15">
    <source>
        <dbReference type="SMART" id="SM00642"/>
    </source>
</evidence>
<dbReference type="InterPro" id="IPR013780">
    <property type="entry name" value="Glyco_hydro_b"/>
</dbReference>
<feature type="chain" id="PRO_5017085320" description="Alpha-amylase" evidence="13">
    <location>
        <begin position="34"/>
        <end position="485"/>
    </location>
</feature>
<dbReference type="SUPFAM" id="SSF51011">
    <property type="entry name" value="Glycosyl hydrolase domain"/>
    <property type="match status" value="1"/>
</dbReference>
<name>A0A370HEE7_9NOCA</name>
<dbReference type="InterPro" id="IPR006047">
    <property type="entry name" value="GH13_cat_dom"/>
</dbReference>
<evidence type="ECO:0000256" key="10">
    <source>
        <dbReference type="ARBA" id="ARBA00023295"/>
    </source>
</evidence>
<dbReference type="PRINTS" id="PR00110">
    <property type="entry name" value="ALPHAAMYLASE"/>
</dbReference>
<evidence type="ECO:0000256" key="13">
    <source>
        <dbReference type="SAM" id="SignalP"/>
    </source>
</evidence>
<protein>
    <recommendedName>
        <fullName evidence="5 12">Alpha-amylase</fullName>
        <ecNumber evidence="4 12">3.2.1.1</ecNumber>
    </recommendedName>
</protein>
<dbReference type="Gene3D" id="2.60.40.1180">
    <property type="entry name" value="Golgi alpha-mannosidase II"/>
    <property type="match status" value="1"/>
</dbReference>
<keyword evidence="7 12" id="KW-0378">Hydrolase</keyword>
<gene>
    <name evidence="16" type="ORF">DFR68_103641</name>
</gene>
<dbReference type="InterPro" id="IPR017853">
    <property type="entry name" value="GH"/>
</dbReference>
<comment type="cofactor">
    <cofactor evidence="2">
        <name>Ca(2+)</name>
        <dbReference type="ChEBI" id="CHEBI:29108"/>
    </cofactor>
</comment>
<dbReference type="InterPro" id="IPR031319">
    <property type="entry name" value="A-amylase_C"/>
</dbReference>
<keyword evidence="9 12" id="KW-0119">Carbohydrate metabolism</keyword>
<dbReference type="RefSeq" id="WP_068012672.1">
    <property type="nucleotide sequence ID" value="NZ_QQAZ01000003.1"/>
</dbReference>
<evidence type="ECO:0000256" key="4">
    <source>
        <dbReference type="ARBA" id="ARBA00012595"/>
    </source>
</evidence>
<evidence type="ECO:0000259" key="14">
    <source>
        <dbReference type="SMART" id="SM00632"/>
    </source>
</evidence>
<evidence type="ECO:0000256" key="2">
    <source>
        <dbReference type="ARBA" id="ARBA00001913"/>
    </source>
</evidence>
<feature type="signal peptide" evidence="13">
    <location>
        <begin position="1"/>
        <end position="33"/>
    </location>
</feature>